<evidence type="ECO:0000313" key="3">
    <source>
        <dbReference type="Proteomes" id="UP001607302"/>
    </source>
</evidence>
<name>A0ABD2BG98_VESSQ</name>
<comment type="caution">
    <text evidence="2">The sequence shown here is derived from an EMBL/GenBank/DDBJ whole genome shotgun (WGS) entry which is preliminary data.</text>
</comment>
<protein>
    <submittedName>
        <fullName evidence="2">Uncharacterized protein</fullName>
    </submittedName>
</protein>
<proteinExistence type="predicted"/>
<dbReference type="AlphaFoldDB" id="A0ABD2BG98"/>
<feature type="transmembrane region" description="Helical" evidence="1">
    <location>
        <begin position="6"/>
        <end position="31"/>
    </location>
</feature>
<organism evidence="2 3">
    <name type="scientific">Vespula squamosa</name>
    <name type="common">Southern yellow jacket</name>
    <name type="synonym">Wasp</name>
    <dbReference type="NCBI Taxonomy" id="30214"/>
    <lineage>
        <taxon>Eukaryota</taxon>
        <taxon>Metazoa</taxon>
        <taxon>Ecdysozoa</taxon>
        <taxon>Arthropoda</taxon>
        <taxon>Hexapoda</taxon>
        <taxon>Insecta</taxon>
        <taxon>Pterygota</taxon>
        <taxon>Neoptera</taxon>
        <taxon>Endopterygota</taxon>
        <taxon>Hymenoptera</taxon>
        <taxon>Apocrita</taxon>
        <taxon>Aculeata</taxon>
        <taxon>Vespoidea</taxon>
        <taxon>Vespidae</taxon>
        <taxon>Vespinae</taxon>
        <taxon>Vespula</taxon>
    </lineage>
</organism>
<evidence type="ECO:0000256" key="1">
    <source>
        <dbReference type="SAM" id="Phobius"/>
    </source>
</evidence>
<keyword evidence="1" id="KW-1133">Transmembrane helix</keyword>
<dbReference type="EMBL" id="JAUDFV010000102">
    <property type="protein sequence ID" value="KAL2731777.1"/>
    <property type="molecule type" value="Genomic_DNA"/>
</dbReference>
<keyword evidence="1" id="KW-0812">Transmembrane</keyword>
<accession>A0ABD2BG98</accession>
<evidence type="ECO:0000313" key="2">
    <source>
        <dbReference type="EMBL" id="KAL2731777.1"/>
    </source>
</evidence>
<dbReference type="Proteomes" id="UP001607302">
    <property type="component" value="Unassembled WGS sequence"/>
</dbReference>
<keyword evidence="1" id="KW-0472">Membrane</keyword>
<keyword evidence="3" id="KW-1185">Reference proteome</keyword>
<gene>
    <name evidence="2" type="ORF">V1478_004465</name>
</gene>
<reference evidence="2 3" key="1">
    <citation type="journal article" date="2024" name="Ann. Entomol. Soc. Am.">
        <title>Genomic analyses of the southern and eastern yellowjacket wasps (Hymenoptera: Vespidae) reveal evolutionary signatures of social life.</title>
        <authorList>
            <person name="Catto M.A."/>
            <person name="Caine P.B."/>
            <person name="Orr S.E."/>
            <person name="Hunt B.G."/>
            <person name="Goodisman M.A.D."/>
        </authorList>
    </citation>
    <scope>NUCLEOTIDE SEQUENCE [LARGE SCALE GENOMIC DNA]</scope>
    <source>
        <strain evidence="2">233</strain>
        <tissue evidence="2">Head and thorax</tissue>
    </source>
</reference>
<sequence length="66" mass="7570">MNKKNFVATVAVNVLKTILKVIFILVMRLAVKSYYIIKKGNSYNTGTMKTISRMTRDGYQVELKKP</sequence>